<protein>
    <submittedName>
        <fullName evidence="1">Uncharacterized protein</fullName>
    </submittedName>
</protein>
<proteinExistence type="predicted"/>
<dbReference type="Proteomes" id="UP001054945">
    <property type="component" value="Unassembled WGS sequence"/>
</dbReference>
<dbReference type="EMBL" id="BPLR01010910">
    <property type="protein sequence ID" value="GIY42933.1"/>
    <property type="molecule type" value="Genomic_DNA"/>
</dbReference>
<accession>A0AAV4TG30</accession>
<evidence type="ECO:0000313" key="2">
    <source>
        <dbReference type="Proteomes" id="UP001054945"/>
    </source>
</evidence>
<dbReference type="AlphaFoldDB" id="A0AAV4TG30"/>
<gene>
    <name evidence="1" type="ORF">CEXT_308281</name>
</gene>
<organism evidence="1 2">
    <name type="scientific">Caerostris extrusa</name>
    <name type="common">Bark spider</name>
    <name type="synonym">Caerostris bankana</name>
    <dbReference type="NCBI Taxonomy" id="172846"/>
    <lineage>
        <taxon>Eukaryota</taxon>
        <taxon>Metazoa</taxon>
        <taxon>Ecdysozoa</taxon>
        <taxon>Arthropoda</taxon>
        <taxon>Chelicerata</taxon>
        <taxon>Arachnida</taxon>
        <taxon>Araneae</taxon>
        <taxon>Araneomorphae</taxon>
        <taxon>Entelegynae</taxon>
        <taxon>Araneoidea</taxon>
        <taxon>Araneidae</taxon>
        <taxon>Caerostris</taxon>
    </lineage>
</organism>
<sequence length="95" mass="10564">MSMSRSLLVARLIDPIRKRISSHVVRPTSPISASISPPLSNCNAPEKELEIRPFAAVNLKIQKALPRLGNGPAFQVRTRIRESTSSSSWHQHRIA</sequence>
<evidence type="ECO:0000313" key="1">
    <source>
        <dbReference type="EMBL" id="GIY42933.1"/>
    </source>
</evidence>
<comment type="caution">
    <text evidence="1">The sequence shown here is derived from an EMBL/GenBank/DDBJ whole genome shotgun (WGS) entry which is preliminary data.</text>
</comment>
<name>A0AAV4TG30_CAEEX</name>
<reference evidence="1 2" key="1">
    <citation type="submission" date="2021-06" db="EMBL/GenBank/DDBJ databases">
        <title>Caerostris extrusa draft genome.</title>
        <authorList>
            <person name="Kono N."/>
            <person name="Arakawa K."/>
        </authorList>
    </citation>
    <scope>NUCLEOTIDE SEQUENCE [LARGE SCALE GENOMIC DNA]</scope>
</reference>
<keyword evidence="2" id="KW-1185">Reference proteome</keyword>